<accession>A0A4Z1BK39</accession>
<dbReference type="RefSeq" id="WP_135836781.1">
    <property type="nucleotide sequence ID" value="NZ_SRPE01000014.1"/>
</dbReference>
<dbReference type="OrthoDB" id="707631at2"/>
<comment type="caution">
    <text evidence="1">The sequence shown here is derived from an EMBL/GenBank/DDBJ whole genome shotgun (WGS) entry which is preliminary data.</text>
</comment>
<name>A0A4Z1BK39_9FLAO</name>
<organism evidence="1 2">
    <name type="scientific">Empedobacter tilapiae</name>
    <dbReference type="NCBI Taxonomy" id="2491114"/>
    <lineage>
        <taxon>Bacteria</taxon>
        <taxon>Pseudomonadati</taxon>
        <taxon>Bacteroidota</taxon>
        <taxon>Flavobacteriia</taxon>
        <taxon>Flavobacteriales</taxon>
        <taxon>Weeksellaceae</taxon>
        <taxon>Empedobacter</taxon>
    </lineage>
</organism>
<protein>
    <submittedName>
        <fullName evidence="1">Uncharacterized protein</fullName>
    </submittedName>
</protein>
<keyword evidence="2" id="KW-1185">Reference proteome</keyword>
<dbReference type="EMBL" id="SRPE01000014">
    <property type="protein sequence ID" value="TGN22535.1"/>
    <property type="molecule type" value="Genomic_DNA"/>
</dbReference>
<evidence type="ECO:0000313" key="1">
    <source>
        <dbReference type="EMBL" id="TGN22535.1"/>
    </source>
</evidence>
<sequence length="169" mass="19429">MSNSFYMKTNPYQLKNIDFVDSIAVVCPRCSKKAVVSGGQPVSNTVGFEEAIQFTCTYCVYVLKYANTPKFPVFTNSKGVTKYARILFFDSQTDPYFNFPLWYIIETPWGIIWAYNLMHLEVIENYIGSKDRNRNGIPIQNDSIASRLPQWAKSAKNRETLLKLIKAKK</sequence>
<proteinExistence type="predicted"/>
<evidence type="ECO:0000313" key="2">
    <source>
        <dbReference type="Proteomes" id="UP000297998"/>
    </source>
</evidence>
<gene>
    <name evidence="1" type="ORF">E4J94_15940</name>
</gene>
<dbReference type="Proteomes" id="UP000297998">
    <property type="component" value="Unassembled WGS sequence"/>
</dbReference>
<reference evidence="1 2" key="1">
    <citation type="submission" date="2019-03" db="EMBL/GenBank/DDBJ databases">
        <title>Empedobacter tilapiae sp. nov., isolated from an intestine of Nile tilapia Oreochromis niloticus.</title>
        <authorList>
            <person name="Kim Y.-O."/>
            <person name="Yoon J.-H."/>
        </authorList>
    </citation>
    <scope>NUCLEOTIDE SEQUENCE [LARGE SCALE GENOMIC DNA]</scope>
    <source>
        <strain evidence="1 2">MRS2</strain>
    </source>
</reference>
<dbReference type="AlphaFoldDB" id="A0A4Z1BK39"/>